<comment type="function">
    <text evidence="9">CRISPR (clustered regularly interspaced short palindromic repeat), is an adaptive immune system that provides protection against mobile genetic elements (viruses, transposable elements and conjugative plasmids). CRISPR clusters contain sequences complementary to antecedent mobile elements and target invading nucleic acids. CRISPR clusters are transcribed and processed into CRISPR RNA (crRNA). Functions as a ssRNA-specific endoribonuclease. Involved in the integration of spacer DNA into the CRISPR cassette.</text>
</comment>
<keyword evidence="12" id="KW-1185">Reference proteome</keyword>
<dbReference type="PIRSF" id="PIRSF032582">
    <property type="entry name" value="Cas2"/>
    <property type="match status" value="1"/>
</dbReference>
<dbReference type="Proteomes" id="UP000032309">
    <property type="component" value="Unassembled WGS sequence"/>
</dbReference>
<evidence type="ECO:0000256" key="10">
    <source>
        <dbReference type="PIRNR" id="PIRNR032582"/>
    </source>
</evidence>
<comment type="cofactor">
    <cofactor evidence="1 9">
        <name>Mg(2+)</name>
        <dbReference type="ChEBI" id="CHEBI:18420"/>
    </cofactor>
</comment>
<evidence type="ECO:0000256" key="5">
    <source>
        <dbReference type="ARBA" id="ARBA00022759"/>
    </source>
</evidence>
<reference evidence="12" key="1">
    <citation type="journal article" date="2015" name="Genome Announc.">
        <title>Draft Genome Sequence of an Anaerobic Ammonium-Oxidizing Bacterium, "Candidatus Brocadia sinica".</title>
        <authorList>
            <person name="Oshiki M."/>
            <person name="Shinyako-Hata K."/>
            <person name="Satoh H."/>
            <person name="Okabe S."/>
        </authorList>
    </citation>
    <scope>NUCLEOTIDE SEQUENCE [LARGE SCALE GENOMIC DNA]</scope>
    <source>
        <strain evidence="12">JPN1</strain>
    </source>
</reference>
<evidence type="ECO:0000256" key="4">
    <source>
        <dbReference type="ARBA" id="ARBA00022723"/>
    </source>
</evidence>
<evidence type="ECO:0000256" key="7">
    <source>
        <dbReference type="ARBA" id="ARBA00022842"/>
    </source>
</evidence>
<evidence type="ECO:0000256" key="9">
    <source>
        <dbReference type="HAMAP-Rule" id="MF_01471"/>
    </source>
</evidence>
<organism evidence="11 12">
    <name type="scientific">Candidatus Brocadia sinica JPN1</name>
    <dbReference type="NCBI Taxonomy" id="1197129"/>
    <lineage>
        <taxon>Bacteria</taxon>
        <taxon>Pseudomonadati</taxon>
        <taxon>Planctomycetota</taxon>
        <taxon>Candidatus Brocadiia</taxon>
        <taxon>Candidatus Brocadiales</taxon>
        <taxon>Candidatus Brocadiaceae</taxon>
        <taxon>Candidatus Brocadia</taxon>
    </lineage>
</organism>
<evidence type="ECO:0000313" key="11">
    <source>
        <dbReference type="EMBL" id="GAN31772.1"/>
    </source>
</evidence>
<dbReference type="PANTHER" id="PTHR34405:SF3">
    <property type="entry name" value="CRISPR-ASSOCIATED ENDORIBONUCLEASE CAS2 3"/>
    <property type="match status" value="1"/>
</dbReference>
<sequence length="91" mass="10370">MLYVVSYDIPDTGRRTKLAKALKDFGDRVHYSVFECMLDSILLNKMVARVKKIVLPNDDSVRIYAICANCERAIQVIGQGKVTKMEDIYIV</sequence>
<evidence type="ECO:0000256" key="8">
    <source>
        <dbReference type="ARBA" id="ARBA00023118"/>
    </source>
</evidence>
<proteinExistence type="inferred from homology"/>
<accession>A0ABQ0JSR7</accession>
<comment type="similarity">
    <text evidence="2 9 10">Belongs to the CRISPR-associated endoribonuclease Cas2 protein family.</text>
</comment>
<keyword evidence="8 9" id="KW-0051">Antiviral defense</keyword>
<evidence type="ECO:0000256" key="3">
    <source>
        <dbReference type="ARBA" id="ARBA00022722"/>
    </source>
</evidence>
<dbReference type="PANTHER" id="PTHR34405">
    <property type="entry name" value="CRISPR-ASSOCIATED ENDORIBONUCLEASE CAS2"/>
    <property type="match status" value="1"/>
</dbReference>
<dbReference type="EMBL" id="BAFN01000001">
    <property type="protein sequence ID" value="GAN31772.1"/>
    <property type="molecule type" value="Genomic_DNA"/>
</dbReference>
<evidence type="ECO:0000256" key="6">
    <source>
        <dbReference type="ARBA" id="ARBA00022801"/>
    </source>
</evidence>
<dbReference type="Pfam" id="PF09827">
    <property type="entry name" value="CRISPR_Cas2"/>
    <property type="match status" value="1"/>
</dbReference>
<dbReference type="EC" id="3.1.-.-" evidence="9"/>
<dbReference type="InterPro" id="IPR021127">
    <property type="entry name" value="CRISPR_associated_Cas2"/>
</dbReference>
<keyword evidence="7 9" id="KW-0460">Magnesium</keyword>
<keyword evidence="4 9" id="KW-0479">Metal-binding</keyword>
<comment type="caution">
    <text evidence="11">The sequence shown here is derived from an EMBL/GenBank/DDBJ whole genome shotgun (WGS) entry which is preliminary data.</text>
</comment>
<keyword evidence="3 9" id="KW-0540">Nuclease</keyword>
<name>A0ABQ0JSR7_9BACT</name>
<dbReference type="Gene3D" id="3.30.70.240">
    <property type="match status" value="1"/>
</dbReference>
<dbReference type="NCBIfam" id="TIGR01573">
    <property type="entry name" value="cas2"/>
    <property type="match status" value="1"/>
</dbReference>
<dbReference type="HAMAP" id="MF_01471">
    <property type="entry name" value="Cas2"/>
    <property type="match status" value="1"/>
</dbReference>
<keyword evidence="5 9" id="KW-0255">Endonuclease</keyword>
<keyword evidence="6 9" id="KW-0378">Hydrolase</keyword>
<evidence type="ECO:0000256" key="2">
    <source>
        <dbReference type="ARBA" id="ARBA00009959"/>
    </source>
</evidence>
<evidence type="ECO:0000256" key="1">
    <source>
        <dbReference type="ARBA" id="ARBA00001946"/>
    </source>
</evidence>
<feature type="binding site" evidence="9">
    <location>
        <position position="8"/>
    </location>
    <ligand>
        <name>Mg(2+)</name>
        <dbReference type="ChEBI" id="CHEBI:18420"/>
        <note>catalytic</note>
    </ligand>
</feature>
<protein>
    <recommendedName>
        <fullName evidence="9">CRISPR-associated endoribonuclease Cas2</fullName>
        <ecNumber evidence="9">3.1.-.-</ecNumber>
    </recommendedName>
</protein>
<dbReference type="RefSeq" id="WP_052561657.1">
    <property type="nucleotide sequence ID" value="NZ_BAFN01000001.1"/>
</dbReference>
<comment type="subunit">
    <text evidence="9">Homodimer, forms a heterotetramer with a Cas1 homodimer.</text>
</comment>
<gene>
    <name evidence="9" type="primary">cas2</name>
    <name evidence="11" type="ORF">BROSI_A0276</name>
</gene>
<evidence type="ECO:0000313" key="12">
    <source>
        <dbReference type="Proteomes" id="UP000032309"/>
    </source>
</evidence>
<dbReference type="InterPro" id="IPR019199">
    <property type="entry name" value="Virulence_VapD/CRISPR_Cas2"/>
</dbReference>
<dbReference type="CDD" id="cd09725">
    <property type="entry name" value="Cas2_I_II_III"/>
    <property type="match status" value="1"/>
</dbReference>
<dbReference type="SUPFAM" id="SSF143430">
    <property type="entry name" value="TTP0101/SSO1404-like"/>
    <property type="match status" value="1"/>
</dbReference>